<keyword evidence="3" id="KW-1185">Reference proteome</keyword>
<evidence type="ECO:0000313" key="3">
    <source>
        <dbReference type="Proteomes" id="UP000636010"/>
    </source>
</evidence>
<dbReference type="InterPro" id="IPR049874">
    <property type="entry name" value="ROK_cs"/>
</dbReference>
<dbReference type="InterPro" id="IPR000600">
    <property type="entry name" value="ROK"/>
</dbReference>
<dbReference type="PANTHER" id="PTHR18964:SF149">
    <property type="entry name" value="BIFUNCTIONAL UDP-N-ACETYLGLUCOSAMINE 2-EPIMERASE_N-ACETYLMANNOSAMINE KINASE"/>
    <property type="match status" value="1"/>
</dbReference>
<protein>
    <submittedName>
        <fullName evidence="2">Glucokinase</fullName>
    </submittedName>
</protein>
<name>A0ABQ1NCR5_9BACT</name>
<reference evidence="3" key="1">
    <citation type="journal article" date="2019" name="Int. J. Syst. Evol. Microbiol.">
        <title>The Global Catalogue of Microorganisms (GCM) 10K type strain sequencing project: providing services to taxonomists for standard genome sequencing and annotation.</title>
        <authorList>
            <consortium name="The Broad Institute Genomics Platform"/>
            <consortium name="The Broad Institute Genome Sequencing Center for Infectious Disease"/>
            <person name="Wu L."/>
            <person name="Ma J."/>
        </authorList>
    </citation>
    <scope>NUCLEOTIDE SEQUENCE [LARGE SCALE GENOMIC DNA]</scope>
    <source>
        <strain evidence="3">CGMCC 1.10832</strain>
    </source>
</reference>
<dbReference type="InterPro" id="IPR043129">
    <property type="entry name" value="ATPase_NBD"/>
</dbReference>
<dbReference type="Proteomes" id="UP000636010">
    <property type="component" value="Unassembled WGS sequence"/>
</dbReference>
<proteinExistence type="inferred from homology"/>
<gene>
    <name evidence="2" type="ORF">GCM10011506_45520</name>
</gene>
<evidence type="ECO:0000256" key="1">
    <source>
        <dbReference type="ARBA" id="ARBA00006479"/>
    </source>
</evidence>
<accession>A0ABQ1NCR5</accession>
<evidence type="ECO:0000313" key="2">
    <source>
        <dbReference type="EMBL" id="GGC54765.1"/>
    </source>
</evidence>
<dbReference type="RefSeq" id="WP_188467657.1">
    <property type="nucleotide sequence ID" value="NZ_BAABHU010000021.1"/>
</dbReference>
<sequence length="322" mass="35244">MQVAIGIDIGGTGTKLGLVTREGRLLSKSRFSTRHYPSSILFLDQLKKEISQLLEVGDYTELVGIGLGAPKANYFTGIINGAANLSWDKPVEIQTFLQERFQVNVRITNDANLAALGEKEFGHASRLKNFLSVTLGTGLGCGIFVNGCLQHGESDLAGELGHTTVKRKGRECNCGKRGCLEAYVSANGMVRTAHKVMSKYKNDSLMRNMMQEELTPAAIDRLAEQGDALALKVIEKTADILGYKLSDMVAMYNPEAIILAGGIANCQLLYAPTLSSIKKYIYKTYDHPIKLMKSAFKDDELAVLGAGALIWRHLEEELKIVN</sequence>
<dbReference type="Pfam" id="PF00480">
    <property type="entry name" value="ROK"/>
    <property type="match status" value="1"/>
</dbReference>
<organism evidence="2 3">
    <name type="scientific">Marivirga lumbricoides</name>
    <dbReference type="NCBI Taxonomy" id="1046115"/>
    <lineage>
        <taxon>Bacteria</taxon>
        <taxon>Pseudomonadati</taxon>
        <taxon>Bacteroidota</taxon>
        <taxon>Cytophagia</taxon>
        <taxon>Cytophagales</taxon>
        <taxon>Marivirgaceae</taxon>
        <taxon>Marivirga</taxon>
    </lineage>
</organism>
<dbReference type="Gene3D" id="3.30.420.40">
    <property type="match status" value="2"/>
</dbReference>
<comment type="caution">
    <text evidence="2">The sequence shown here is derived from an EMBL/GenBank/DDBJ whole genome shotgun (WGS) entry which is preliminary data.</text>
</comment>
<dbReference type="SUPFAM" id="SSF53067">
    <property type="entry name" value="Actin-like ATPase domain"/>
    <property type="match status" value="1"/>
</dbReference>
<comment type="similarity">
    <text evidence="1">Belongs to the ROK (NagC/XylR) family.</text>
</comment>
<dbReference type="PANTHER" id="PTHR18964">
    <property type="entry name" value="ROK (REPRESSOR, ORF, KINASE) FAMILY"/>
    <property type="match status" value="1"/>
</dbReference>
<dbReference type="EMBL" id="BMEC01000021">
    <property type="protein sequence ID" value="GGC54765.1"/>
    <property type="molecule type" value="Genomic_DNA"/>
</dbReference>
<dbReference type="PROSITE" id="PS01125">
    <property type="entry name" value="ROK"/>
    <property type="match status" value="1"/>
</dbReference>